<dbReference type="NCBIfam" id="TIGR00368">
    <property type="entry name" value="YifB family Mg chelatase-like AAA ATPase"/>
    <property type="match status" value="1"/>
</dbReference>
<dbReference type="InterPro" id="IPR027417">
    <property type="entry name" value="P-loop_NTPase"/>
</dbReference>
<dbReference type="InterPro" id="IPR020568">
    <property type="entry name" value="Ribosomal_Su5_D2-typ_SF"/>
</dbReference>
<dbReference type="SMART" id="SM00382">
    <property type="entry name" value="AAA"/>
    <property type="match status" value="1"/>
</dbReference>
<organism evidence="3 4">
    <name type="scientific">Microlunatus flavus</name>
    <dbReference type="NCBI Taxonomy" id="1036181"/>
    <lineage>
        <taxon>Bacteria</taxon>
        <taxon>Bacillati</taxon>
        <taxon>Actinomycetota</taxon>
        <taxon>Actinomycetes</taxon>
        <taxon>Propionibacteriales</taxon>
        <taxon>Propionibacteriaceae</taxon>
        <taxon>Microlunatus</taxon>
    </lineage>
</organism>
<dbReference type="InterPro" id="IPR003593">
    <property type="entry name" value="AAA+_ATPase"/>
</dbReference>
<dbReference type="RefSeq" id="WP_170854035.1">
    <property type="nucleotide sequence ID" value="NZ_FOFA01000002.1"/>
</dbReference>
<dbReference type="InterPro" id="IPR025158">
    <property type="entry name" value="Mg_chelat-rel_C"/>
</dbReference>
<dbReference type="Gene3D" id="3.40.50.300">
    <property type="entry name" value="P-loop containing nucleotide triphosphate hydrolases"/>
    <property type="match status" value="1"/>
</dbReference>
<keyword evidence="4" id="KW-1185">Reference proteome</keyword>
<proteinExistence type="inferred from homology"/>
<name>A0A1H9DR79_9ACTN</name>
<protein>
    <submittedName>
        <fullName evidence="3">Magnesium chelatase family protein</fullName>
    </submittedName>
</protein>
<evidence type="ECO:0000259" key="2">
    <source>
        <dbReference type="SMART" id="SM00382"/>
    </source>
</evidence>
<evidence type="ECO:0000313" key="3">
    <source>
        <dbReference type="EMBL" id="SEQ15992.1"/>
    </source>
</evidence>
<sequence>MLASTWSVALVGVEGRMVQVEADIGGGLPRTVLVGLPDTALYQSRDRCKAAVTNSGHPWPATLLTINLSPATLPKAGSHYDLAIAAAVLAASGVVPLDALRRTALLGELGLDGRLRPVPGVLPATLAAARAGFTRVVVPLRQAPEAGLVDGVDVLGLASLSQLVAELRGDPVPLVDPVELSVTTAPGVRTGVLDLADVVGQEEAKWALEVAAAGRHHMFLHGPPGAGKTMLASRLPGLLPDLDAVDALEVSAVHSLAGFDLTGGLVTRPPYVDPHHSASVASIVGGGPRIARPGAISCAHRGVLFLDEAPEFAPQVLDALRTPLESGTVSIARSELNARFPAAFQLVLAANPCPCGMAATPGAECRCAPAAVRRYAEKISGPVRDRVDIVQTFLPLRRSQLKAAAEGESSARVAERVVEARARQRERLRQTPWRTNGEVPGPHLRRHLPPPHGAQLAWDALDRGRLSARGVDKVFRLAWTVADLAGRDRPSRDDTALALAMRRGEQPGTLVREVG</sequence>
<dbReference type="Pfam" id="PF13335">
    <property type="entry name" value="Mg_chelatase_C"/>
    <property type="match status" value="1"/>
</dbReference>
<dbReference type="STRING" id="1036181.SAMN05421756_102625"/>
<gene>
    <name evidence="3" type="ORF">SAMN05421756_102625</name>
</gene>
<dbReference type="PANTHER" id="PTHR32039">
    <property type="entry name" value="MAGNESIUM-CHELATASE SUBUNIT CHLI"/>
    <property type="match status" value="1"/>
</dbReference>
<reference evidence="4" key="1">
    <citation type="submission" date="2016-10" db="EMBL/GenBank/DDBJ databases">
        <authorList>
            <person name="Varghese N."/>
            <person name="Submissions S."/>
        </authorList>
    </citation>
    <scope>NUCLEOTIDE SEQUENCE [LARGE SCALE GENOMIC DNA]</scope>
    <source>
        <strain evidence="4">CGMCC 4.6856</strain>
    </source>
</reference>
<feature type="domain" description="AAA+ ATPase" evidence="2">
    <location>
        <begin position="214"/>
        <end position="397"/>
    </location>
</feature>
<dbReference type="SUPFAM" id="SSF54211">
    <property type="entry name" value="Ribosomal protein S5 domain 2-like"/>
    <property type="match status" value="1"/>
</dbReference>
<dbReference type="EMBL" id="FOFA01000002">
    <property type="protein sequence ID" value="SEQ15992.1"/>
    <property type="molecule type" value="Genomic_DNA"/>
</dbReference>
<dbReference type="CDD" id="cd00009">
    <property type="entry name" value="AAA"/>
    <property type="match status" value="1"/>
</dbReference>
<dbReference type="InterPro" id="IPR000523">
    <property type="entry name" value="Mg_chelatse_chII-like_cat_dom"/>
</dbReference>
<dbReference type="AlphaFoldDB" id="A0A1H9DR79"/>
<dbReference type="Pfam" id="PF13541">
    <property type="entry name" value="ChlI"/>
    <property type="match status" value="1"/>
</dbReference>
<dbReference type="SUPFAM" id="SSF52540">
    <property type="entry name" value="P-loop containing nucleoside triphosphate hydrolases"/>
    <property type="match status" value="1"/>
</dbReference>
<dbReference type="InterPro" id="IPR045006">
    <property type="entry name" value="CHLI-like"/>
</dbReference>
<dbReference type="PANTHER" id="PTHR32039:SF7">
    <property type="entry name" value="COMPETENCE PROTEIN COMM"/>
    <property type="match status" value="1"/>
</dbReference>
<accession>A0A1H9DR79</accession>
<dbReference type="Proteomes" id="UP000198504">
    <property type="component" value="Unassembled WGS sequence"/>
</dbReference>
<evidence type="ECO:0000256" key="1">
    <source>
        <dbReference type="ARBA" id="ARBA00006354"/>
    </source>
</evidence>
<comment type="similarity">
    <text evidence="1">Belongs to the Mg-chelatase subunits D/I family. ComM subfamily.</text>
</comment>
<evidence type="ECO:0000313" key="4">
    <source>
        <dbReference type="Proteomes" id="UP000198504"/>
    </source>
</evidence>
<dbReference type="GO" id="GO:0005524">
    <property type="term" value="F:ATP binding"/>
    <property type="evidence" value="ECO:0007669"/>
    <property type="project" value="InterPro"/>
</dbReference>
<dbReference type="Gene3D" id="3.30.230.10">
    <property type="match status" value="1"/>
</dbReference>
<dbReference type="InterPro" id="IPR014721">
    <property type="entry name" value="Ribsml_uS5_D2-typ_fold_subgr"/>
</dbReference>
<dbReference type="InterPro" id="IPR004482">
    <property type="entry name" value="Mg_chelat-rel"/>
</dbReference>
<dbReference type="Pfam" id="PF01078">
    <property type="entry name" value="Mg_chelatase"/>
    <property type="match status" value="1"/>
</dbReference>